<name>A0A956NLB4_UNCEI</name>
<sequence>MLALVLAFVHVSASYGQTGAGHGPTLRVASDPWWDMAWLGRTSLLLSPESGPLADVPIRLDLDASIVDWSHGGRDLRFVLVDPETKELRLLPHWLYTDRITDGAWFACCAFNDFEQYHTPAATYYTCLRPNAIHFEGRHDRT</sequence>
<proteinExistence type="predicted"/>
<organism evidence="1 2">
    <name type="scientific">Eiseniibacteriota bacterium</name>
    <dbReference type="NCBI Taxonomy" id="2212470"/>
    <lineage>
        <taxon>Bacteria</taxon>
        <taxon>Candidatus Eiseniibacteriota</taxon>
    </lineage>
</organism>
<dbReference type="Proteomes" id="UP000739538">
    <property type="component" value="Unassembled WGS sequence"/>
</dbReference>
<dbReference type="AlphaFoldDB" id="A0A956NLB4"/>
<evidence type="ECO:0000313" key="2">
    <source>
        <dbReference type="Proteomes" id="UP000739538"/>
    </source>
</evidence>
<reference evidence="1" key="1">
    <citation type="submission" date="2020-04" db="EMBL/GenBank/DDBJ databases">
        <authorList>
            <person name="Zhang T."/>
        </authorList>
    </citation>
    <scope>NUCLEOTIDE SEQUENCE</scope>
    <source>
        <strain evidence="1">HKST-UBA02</strain>
    </source>
</reference>
<accession>A0A956NLB4</accession>
<reference evidence="1" key="2">
    <citation type="journal article" date="2021" name="Microbiome">
        <title>Successional dynamics and alternative stable states in a saline activated sludge microbial community over 9 years.</title>
        <authorList>
            <person name="Wang Y."/>
            <person name="Ye J."/>
            <person name="Ju F."/>
            <person name="Liu L."/>
            <person name="Boyd J.A."/>
            <person name="Deng Y."/>
            <person name="Parks D.H."/>
            <person name="Jiang X."/>
            <person name="Yin X."/>
            <person name="Woodcroft B.J."/>
            <person name="Tyson G.W."/>
            <person name="Hugenholtz P."/>
            <person name="Polz M.F."/>
            <person name="Zhang T."/>
        </authorList>
    </citation>
    <scope>NUCLEOTIDE SEQUENCE</scope>
    <source>
        <strain evidence="1">HKST-UBA02</strain>
    </source>
</reference>
<dbReference type="EMBL" id="JAGQHS010000607">
    <property type="protein sequence ID" value="MCA9759903.1"/>
    <property type="molecule type" value="Genomic_DNA"/>
</dbReference>
<gene>
    <name evidence="1" type="ORF">KDA27_29165</name>
</gene>
<protein>
    <submittedName>
        <fullName evidence="1">Uncharacterized protein</fullName>
    </submittedName>
</protein>
<evidence type="ECO:0000313" key="1">
    <source>
        <dbReference type="EMBL" id="MCA9759903.1"/>
    </source>
</evidence>
<feature type="non-terminal residue" evidence="1">
    <location>
        <position position="142"/>
    </location>
</feature>
<comment type="caution">
    <text evidence="1">The sequence shown here is derived from an EMBL/GenBank/DDBJ whole genome shotgun (WGS) entry which is preliminary data.</text>
</comment>